<evidence type="ECO:0000256" key="15">
    <source>
        <dbReference type="RuleBase" id="RU003651"/>
    </source>
</evidence>
<evidence type="ECO:0000256" key="14">
    <source>
        <dbReference type="HAMAP-Rule" id="MF_01458"/>
    </source>
</evidence>
<evidence type="ECO:0000256" key="7">
    <source>
        <dbReference type="ARBA" id="ARBA00022801"/>
    </source>
</evidence>
<dbReference type="NCBIfam" id="TIGR01241">
    <property type="entry name" value="FtsH_fam"/>
    <property type="match status" value="1"/>
</dbReference>
<organism evidence="17 18">
    <name type="scientific">Candidatus Falkowbacteria bacterium RIFOXYA2_FULL_47_9</name>
    <dbReference type="NCBI Taxonomy" id="1797995"/>
    <lineage>
        <taxon>Bacteria</taxon>
        <taxon>Candidatus Falkowiibacteriota</taxon>
    </lineage>
</organism>
<dbReference type="GO" id="GO:0004176">
    <property type="term" value="F:ATP-dependent peptidase activity"/>
    <property type="evidence" value="ECO:0007669"/>
    <property type="project" value="InterPro"/>
</dbReference>
<feature type="binding site" evidence="14">
    <location>
        <begin position="206"/>
        <end position="213"/>
    </location>
    <ligand>
        <name>ATP</name>
        <dbReference type="ChEBI" id="CHEBI:30616"/>
    </ligand>
</feature>
<dbReference type="GO" id="GO:0005886">
    <property type="term" value="C:plasma membrane"/>
    <property type="evidence" value="ECO:0007669"/>
    <property type="project" value="UniProtKB-SubCell"/>
</dbReference>
<reference evidence="17 18" key="1">
    <citation type="journal article" date="2016" name="Nat. Commun.">
        <title>Thousands of microbial genomes shed light on interconnected biogeochemical processes in an aquifer system.</title>
        <authorList>
            <person name="Anantharaman K."/>
            <person name="Brown C.T."/>
            <person name="Hug L.A."/>
            <person name="Sharon I."/>
            <person name="Castelle C.J."/>
            <person name="Probst A.J."/>
            <person name="Thomas B.C."/>
            <person name="Singh A."/>
            <person name="Wilkins M.J."/>
            <person name="Karaoz U."/>
            <person name="Brodie E.L."/>
            <person name="Williams K.H."/>
            <person name="Hubbard S.S."/>
            <person name="Banfield J.F."/>
        </authorList>
    </citation>
    <scope>NUCLEOTIDE SEQUENCE [LARGE SCALE GENOMIC DNA]</scope>
</reference>
<dbReference type="SUPFAM" id="SSF140990">
    <property type="entry name" value="FtsH protease domain-like"/>
    <property type="match status" value="1"/>
</dbReference>
<feature type="binding site" evidence="14">
    <location>
        <position position="504"/>
    </location>
    <ligand>
        <name>Zn(2+)</name>
        <dbReference type="ChEBI" id="CHEBI:29105"/>
        <note>catalytic</note>
    </ligand>
</feature>
<protein>
    <recommendedName>
        <fullName evidence="14">ATP-dependent zinc metalloprotease FtsH</fullName>
        <ecNumber evidence="14">3.4.24.-</ecNumber>
    </recommendedName>
</protein>
<dbReference type="InterPro" id="IPR003593">
    <property type="entry name" value="AAA+_ATPase"/>
</dbReference>
<evidence type="ECO:0000256" key="12">
    <source>
        <dbReference type="ARBA" id="ARBA00023136"/>
    </source>
</evidence>
<comment type="cofactor">
    <cofactor evidence="14">
        <name>Zn(2+)</name>
        <dbReference type="ChEBI" id="CHEBI:29105"/>
    </cofactor>
    <text evidence="14">Binds 1 zinc ion per subunit.</text>
</comment>
<proteinExistence type="inferred from homology"/>
<comment type="caution">
    <text evidence="17">The sequence shown here is derived from an EMBL/GenBank/DDBJ whole genome shotgun (WGS) entry which is preliminary data.</text>
</comment>
<dbReference type="FunFam" id="1.20.58.760:FF:000001">
    <property type="entry name" value="ATP-dependent zinc metalloprotease FtsH"/>
    <property type="match status" value="1"/>
</dbReference>
<comment type="similarity">
    <text evidence="13 14">In the central section; belongs to the AAA ATPase family.</text>
</comment>
<comment type="similarity">
    <text evidence="15">Belongs to the AAA ATPase family.</text>
</comment>
<evidence type="ECO:0000313" key="17">
    <source>
        <dbReference type="EMBL" id="OGF26541.1"/>
    </source>
</evidence>
<dbReference type="EMBL" id="MFGC01000045">
    <property type="protein sequence ID" value="OGF26541.1"/>
    <property type="molecule type" value="Genomic_DNA"/>
</dbReference>
<keyword evidence="10 14" id="KW-1133">Transmembrane helix</keyword>
<comment type="subcellular location">
    <subcellularLocation>
        <location evidence="14">Cell membrane</location>
        <topology evidence="14">Multi-pass membrane protein</topology>
        <orientation evidence="14">Cytoplasmic side</orientation>
    </subcellularLocation>
    <subcellularLocation>
        <location evidence="1">Membrane</location>
    </subcellularLocation>
</comment>
<feature type="domain" description="AAA+ ATPase" evidence="16">
    <location>
        <begin position="198"/>
        <end position="337"/>
    </location>
</feature>
<dbReference type="GO" id="GO:0005524">
    <property type="term" value="F:ATP binding"/>
    <property type="evidence" value="ECO:0007669"/>
    <property type="project" value="UniProtKB-UniRule"/>
</dbReference>
<dbReference type="HAMAP" id="MF_01458">
    <property type="entry name" value="FtsH"/>
    <property type="match status" value="1"/>
</dbReference>
<evidence type="ECO:0000256" key="9">
    <source>
        <dbReference type="ARBA" id="ARBA00022840"/>
    </source>
</evidence>
<dbReference type="InterPro" id="IPR005936">
    <property type="entry name" value="FtsH"/>
</dbReference>
<evidence type="ECO:0000256" key="11">
    <source>
        <dbReference type="ARBA" id="ARBA00023049"/>
    </source>
</evidence>
<name>A0A1F5SJU9_9BACT</name>
<evidence type="ECO:0000256" key="13">
    <source>
        <dbReference type="ARBA" id="ARBA00061570"/>
    </source>
</evidence>
<dbReference type="InterPro" id="IPR027417">
    <property type="entry name" value="P-loop_NTPase"/>
</dbReference>
<dbReference type="FunFam" id="1.10.8.60:FF:000001">
    <property type="entry name" value="ATP-dependent zinc metalloprotease FtsH"/>
    <property type="match status" value="1"/>
</dbReference>
<keyword evidence="7 14" id="KW-0378">Hydrolase</keyword>
<keyword evidence="12 14" id="KW-0472">Membrane</keyword>
<comment type="similarity">
    <text evidence="2 14">In the C-terminal section; belongs to the peptidase M41 family.</text>
</comment>
<dbReference type="Proteomes" id="UP000178925">
    <property type="component" value="Unassembled WGS sequence"/>
</dbReference>
<keyword evidence="5 14" id="KW-0479">Metal-binding</keyword>
<dbReference type="Gene3D" id="1.20.58.760">
    <property type="entry name" value="Peptidase M41"/>
    <property type="match status" value="1"/>
</dbReference>
<evidence type="ECO:0000256" key="3">
    <source>
        <dbReference type="ARBA" id="ARBA00022670"/>
    </source>
</evidence>
<dbReference type="InterPro" id="IPR000642">
    <property type="entry name" value="Peptidase_M41"/>
</dbReference>
<dbReference type="GO" id="GO:0004222">
    <property type="term" value="F:metalloendopeptidase activity"/>
    <property type="evidence" value="ECO:0007669"/>
    <property type="project" value="InterPro"/>
</dbReference>
<keyword evidence="14" id="KW-1003">Cell membrane</keyword>
<dbReference type="InterPro" id="IPR037219">
    <property type="entry name" value="Peptidase_M41-like"/>
</dbReference>
<evidence type="ECO:0000256" key="8">
    <source>
        <dbReference type="ARBA" id="ARBA00022833"/>
    </source>
</evidence>
<dbReference type="InterPro" id="IPR003959">
    <property type="entry name" value="ATPase_AAA_core"/>
</dbReference>
<gene>
    <name evidence="14" type="primary">ftsH</name>
    <name evidence="17" type="ORF">A2242_04000</name>
</gene>
<dbReference type="GO" id="GO:0016887">
    <property type="term" value="F:ATP hydrolysis activity"/>
    <property type="evidence" value="ECO:0007669"/>
    <property type="project" value="UniProtKB-UniRule"/>
</dbReference>
<dbReference type="FunFam" id="3.40.50.300:FF:000001">
    <property type="entry name" value="ATP-dependent zinc metalloprotease FtsH"/>
    <property type="match status" value="1"/>
</dbReference>
<evidence type="ECO:0000256" key="6">
    <source>
        <dbReference type="ARBA" id="ARBA00022741"/>
    </source>
</evidence>
<feature type="transmembrane region" description="Helical" evidence="14">
    <location>
        <begin position="106"/>
        <end position="130"/>
    </location>
</feature>
<dbReference type="Pfam" id="PF00004">
    <property type="entry name" value="AAA"/>
    <property type="match status" value="1"/>
</dbReference>
<dbReference type="PROSITE" id="PS00674">
    <property type="entry name" value="AAA"/>
    <property type="match status" value="1"/>
</dbReference>
<comment type="subunit">
    <text evidence="14">Homohexamer.</text>
</comment>
<keyword evidence="4 14" id="KW-0812">Transmembrane</keyword>
<dbReference type="PANTHER" id="PTHR23076">
    <property type="entry name" value="METALLOPROTEASE M41 FTSH"/>
    <property type="match status" value="1"/>
</dbReference>
<dbReference type="PANTHER" id="PTHR23076:SF97">
    <property type="entry name" value="ATP-DEPENDENT ZINC METALLOPROTEASE YME1L1"/>
    <property type="match status" value="1"/>
</dbReference>
<keyword evidence="11 14" id="KW-0482">Metalloprotease</keyword>
<evidence type="ECO:0000313" key="18">
    <source>
        <dbReference type="Proteomes" id="UP000178925"/>
    </source>
</evidence>
<evidence type="ECO:0000256" key="2">
    <source>
        <dbReference type="ARBA" id="ARBA00010044"/>
    </source>
</evidence>
<sequence length="619" mass="68560">MKSIIKNFFIFFFIFIVISALFYSAADERGNTAPADIGQLVEKINGGEVASIVVQGDILNVELKDASMLTVKKETGESLSSLLSNFGVTPEKLAPLRIEVKDESGLSFWLATLLPFLLPLLLIGVFIYFMMRQIQGANGRAMMFGQSQAREFNNQNQDKKKRITFKDVAGVKEAKEELAEVVEFLTSPKKFLELGARIPKGVLLVGGPGTGKTLLAKAVAGEADVPFFHISGSEFVEMFVGVGASRVRDLFKRAKKNSPCIVFIDEIDAVGRQRGAGLGGSHDEREQTLNQILVEMDGFEPTTNVIVIAATNRPDVLDPALLRPGRFDRRVVLDNPDLQDRIAILKVHATHKPLAKEVSLRRIAERTPGFSGADLANLLNEAAIFAARENKKLIDMRHLFESIEKVMLGPERKSRIISETEQKITAYHEAGHALVAHVLPHVDPVQKISIISRGMAGGFMLKVPTEDKRMHSKTEFIEDMAVMLGGYVSEQEIFGDVTTGATSDLSKATELAHDMVTTYGMSEHLGPRTFGSKDELVFLGREIREQRDYSEKWAEKIDEEIMAYVNGAVARARDIISQHKPALEKIVAVLLEKETIEKEEFEEMMNEVDAGEEEKDAGK</sequence>
<dbReference type="InterPro" id="IPR041569">
    <property type="entry name" value="AAA_lid_3"/>
</dbReference>
<dbReference type="GO" id="GO:0051301">
    <property type="term" value="P:cell division"/>
    <property type="evidence" value="ECO:0007669"/>
    <property type="project" value="UniProtKB-KW"/>
</dbReference>
<accession>A0A1F5SJU9</accession>
<evidence type="ECO:0000259" key="16">
    <source>
        <dbReference type="SMART" id="SM00382"/>
    </source>
</evidence>
<evidence type="ECO:0000256" key="5">
    <source>
        <dbReference type="ARBA" id="ARBA00022723"/>
    </source>
</evidence>
<evidence type="ECO:0000256" key="4">
    <source>
        <dbReference type="ARBA" id="ARBA00022692"/>
    </source>
</evidence>
<dbReference type="Gene3D" id="3.40.50.300">
    <property type="entry name" value="P-loop containing nucleotide triphosphate hydrolases"/>
    <property type="match status" value="1"/>
</dbReference>
<dbReference type="EC" id="3.4.24.-" evidence="14"/>
<dbReference type="AlphaFoldDB" id="A0A1F5SJU9"/>
<dbReference type="GO" id="GO:0006508">
    <property type="term" value="P:proteolysis"/>
    <property type="evidence" value="ECO:0007669"/>
    <property type="project" value="UniProtKB-KW"/>
</dbReference>
<keyword evidence="6 14" id="KW-0547">Nucleotide-binding</keyword>
<keyword evidence="17" id="KW-0132">Cell division</keyword>
<dbReference type="GO" id="GO:0008270">
    <property type="term" value="F:zinc ion binding"/>
    <property type="evidence" value="ECO:0007669"/>
    <property type="project" value="UniProtKB-UniRule"/>
</dbReference>
<dbReference type="CDD" id="cd19501">
    <property type="entry name" value="RecA-like_FtsH"/>
    <property type="match status" value="1"/>
</dbReference>
<keyword evidence="8 14" id="KW-0862">Zinc</keyword>
<dbReference type="InterPro" id="IPR003960">
    <property type="entry name" value="ATPase_AAA_CS"/>
</dbReference>
<keyword evidence="17" id="KW-0131">Cell cycle</keyword>
<comment type="function">
    <text evidence="14">Acts as a processive, ATP-dependent zinc metallopeptidase for both cytoplasmic and membrane proteins. Plays a role in the quality control of integral membrane proteins.</text>
</comment>
<feature type="binding site" evidence="14">
    <location>
        <position position="428"/>
    </location>
    <ligand>
        <name>Zn(2+)</name>
        <dbReference type="ChEBI" id="CHEBI:29105"/>
        <note>catalytic</note>
    </ligand>
</feature>
<feature type="transmembrane region" description="Helical" evidence="14">
    <location>
        <begin position="7"/>
        <end position="26"/>
    </location>
</feature>
<dbReference type="SUPFAM" id="SSF52540">
    <property type="entry name" value="P-loop containing nucleoside triphosphate hydrolases"/>
    <property type="match status" value="1"/>
</dbReference>
<dbReference type="GO" id="GO:0030163">
    <property type="term" value="P:protein catabolic process"/>
    <property type="evidence" value="ECO:0007669"/>
    <property type="project" value="UniProtKB-UniRule"/>
</dbReference>
<dbReference type="Pfam" id="PF17862">
    <property type="entry name" value="AAA_lid_3"/>
    <property type="match status" value="1"/>
</dbReference>
<feature type="binding site" evidence="14">
    <location>
        <position position="432"/>
    </location>
    <ligand>
        <name>Zn(2+)</name>
        <dbReference type="ChEBI" id="CHEBI:29105"/>
        <note>catalytic</note>
    </ligand>
</feature>
<dbReference type="Gene3D" id="1.10.8.60">
    <property type="match status" value="1"/>
</dbReference>
<keyword evidence="3 14" id="KW-0645">Protease</keyword>
<dbReference type="SMART" id="SM00382">
    <property type="entry name" value="AAA"/>
    <property type="match status" value="1"/>
</dbReference>
<evidence type="ECO:0000256" key="10">
    <source>
        <dbReference type="ARBA" id="ARBA00022989"/>
    </source>
</evidence>
<dbReference type="STRING" id="1797995.A2242_04000"/>
<dbReference type="Pfam" id="PF01434">
    <property type="entry name" value="Peptidase_M41"/>
    <property type="match status" value="1"/>
</dbReference>
<keyword evidence="9 14" id="KW-0067">ATP-binding</keyword>
<feature type="active site" evidence="14">
    <location>
        <position position="429"/>
    </location>
</feature>
<evidence type="ECO:0000256" key="1">
    <source>
        <dbReference type="ARBA" id="ARBA00004370"/>
    </source>
</evidence>